<sequence length="218" mass="24099">MAGKRGRPPKKSPHSSNKQPSTPSRDVFDSQMFDLTQIDEDDLAEIGNLSPKQAQLWLKNLDLLRQRIKGKSVVLDDTGKDLSIDQKKDSGEPSNLSLNKDSVGKFDPHSDQTSLSDTGTVPEENISSAVEVVTSVLGEGAPLMKPVPNVNDKPQEEEGWTTVTRTRSAQKPLLDINKASFSDIHKKEKALNQQLENIQLQIQQTPLDASLHAQERIE</sequence>
<accession>A0AAN9EM26</accession>
<dbReference type="AlphaFoldDB" id="A0AAN9EM26"/>
<name>A0AAN9EM26_CROPI</name>
<gene>
    <name evidence="2" type="ORF">RIF29_25838</name>
</gene>
<feature type="region of interest" description="Disordered" evidence="1">
    <location>
        <begin position="1"/>
        <end position="34"/>
    </location>
</feature>
<feature type="compositionally biased region" description="Basic and acidic residues" evidence="1">
    <location>
        <begin position="77"/>
        <end position="91"/>
    </location>
</feature>
<comment type="caution">
    <text evidence="2">The sequence shown here is derived from an EMBL/GenBank/DDBJ whole genome shotgun (WGS) entry which is preliminary data.</text>
</comment>
<keyword evidence="3" id="KW-1185">Reference proteome</keyword>
<protein>
    <submittedName>
        <fullName evidence="2">Uncharacterized protein</fullName>
    </submittedName>
</protein>
<feature type="compositionally biased region" description="Polar residues" evidence="1">
    <location>
        <begin position="14"/>
        <end position="24"/>
    </location>
</feature>
<dbReference type="Proteomes" id="UP001372338">
    <property type="component" value="Unassembled WGS sequence"/>
</dbReference>
<evidence type="ECO:0000313" key="2">
    <source>
        <dbReference type="EMBL" id="KAK7260087.1"/>
    </source>
</evidence>
<feature type="region of interest" description="Disordered" evidence="1">
    <location>
        <begin position="70"/>
        <end position="125"/>
    </location>
</feature>
<evidence type="ECO:0000256" key="1">
    <source>
        <dbReference type="SAM" id="MobiDB-lite"/>
    </source>
</evidence>
<feature type="compositionally biased region" description="Basic residues" evidence="1">
    <location>
        <begin position="1"/>
        <end position="13"/>
    </location>
</feature>
<dbReference type="EMBL" id="JAYWIO010000005">
    <property type="protein sequence ID" value="KAK7260087.1"/>
    <property type="molecule type" value="Genomic_DNA"/>
</dbReference>
<feature type="region of interest" description="Disordered" evidence="1">
    <location>
        <begin position="141"/>
        <end position="166"/>
    </location>
</feature>
<organism evidence="2 3">
    <name type="scientific">Crotalaria pallida</name>
    <name type="common">Smooth rattlebox</name>
    <name type="synonym">Crotalaria striata</name>
    <dbReference type="NCBI Taxonomy" id="3830"/>
    <lineage>
        <taxon>Eukaryota</taxon>
        <taxon>Viridiplantae</taxon>
        <taxon>Streptophyta</taxon>
        <taxon>Embryophyta</taxon>
        <taxon>Tracheophyta</taxon>
        <taxon>Spermatophyta</taxon>
        <taxon>Magnoliopsida</taxon>
        <taxon>eudicotyledons</taxon>
        <taxon>Gunneridae</taxon>
        <taxon>Pentapetalae</taxon>
        <taxon>rosids</taxon>
        <taxon>fabids</taxon>
        <taxon>Fabales</taxon>
        <taxon>Fabaceae</taxon>
        <taxon>Papilionoideae</taxon>
        <taxon>50 kb inversion clade</taxon>
        <taxon>genistoids sensu lato</taxon>
        <taxon>core genistoids</taxon>
        <taxon>Crotalarieae</taxon>
        <taxon>Crotalaria</taxon>
    </lineage>
</organism>
<reference evidence="2 3" key="1">
    <citation type="submission" date="2024-01" db="EMBL/GenBank/DDBJ databases">
        <title>The genomes of 5 underutilized Papilionoideae crops provide insights into root nodulation and disease resistanc.</title>
        <authorList>
            <person name="Yuan L."/>
        </authorList>
    </citation>
    <scope>NUCLEOTIDE SEQUENCE [LARGE SCALE GENOMIC DNA]</scope>
    <source>
        <strain evidence="2">ZHUSHIDOU_FW_LH</strain>
        <tissue evidence="2">Leaf</tissue>
    </source>
</reference>
<proteinExistence type="predicted"/>
<evidence type="ECO:0000313" key="3">
    <source>
        <dbReference type="Proteomes" id="UP001372338"/>
    </source>
</evidence>